<dbReference type="EC" id="1.1.1.17" evidence="3"/>
<dbReference type="InterPro" id="IPR036291">
    <property type="entry name" value="NAD(P)-bd_dom_sf"/>
</dbReference>
<protein>
    <recommendedName>
        <fullName evidence="4">Mannitol-1-phosphate 5-dehydrogenase</fullName>
        <ecNumber evidence="3">1.1.1.17</ecNumber>
    </recommendedName>
</protein>
<dbReference type="Pfam" id="PF01232">
    <property type="entry name" value="Mannitol_dh"/>
    <property type="match status" value="1"/>
</dbReference>
<evidence type="ECO:0000256" key="7">
    <source>
        <dbReference type="ARBA" id="ARBA00048615"/>
    </source>
</evidence>
<organism evidence="10 11">
    <name type="scientific">Clathrus columnatus</name>
    <dbReference type="NCBI Taxonomy" id="1419009"/>
    <lineage>
        <taxon>Eukaryota</taxon>
        <taxon>Fungi</taxon>
        <taxon>Dikarya</taxon>
        <taxon>Basidiomycota</taxon>
        <taxon>Agaricomycotina</taxon>
        <taxon>Agaricomycetes</taxon>
        <taxon>Phallomycetidae</taxon>
        <taxon>Phallales</taxon>
        <taxon>Clathraceae</taxon>
        <taxon>Clathrus</taxon>
    </lineage>
</organism>
<dbReference type="EMBL" id="BPWL01000003">
    <property type="protein sequence ID" value="GJJ09028.1"/>
    <property type="molecule type" value="Genomic_DNA"/>
</dbReference>
<dbReference type="InterPro" id="IPR013118">
    <property type="entry name" value="Mannitol_DH_C"/>
</dbReference>
<dbReference type="Gene3D" id="1.10.1040.10">
    <property type="entry name" value="N-(1-d-carboxylethyl)-l-norvaline Dehydrogenase, domain 2"/>
    <property type="match status" value="1"/>
</dbReference>
<dbReference type="HAMAP" id="MF_00196">
    <property type="entry name" value="Mannitol_dehydrog"/>
    <property type="match status" value="1"/>
</dbReference>
<keyword evidence="6" id="KW-0520">NAD</keyword>
<evidence type="ECO:0000313" key="11">
    <source>
        <dbReference type="Proteomes" id="UP001050691"/>
    </source>
</evidence>
<comment type="subunit">
    <text evidence="2">Monomer.</text>
</comment>
<dbReference type="PROSITE" id="PS00974">
    <property type="entry name" value="MANNITOL_DHGENASE"/>
    <property type="match status" value="1"/>
</dbReference>
<dbReference type="SUPFAM" id="SSF51735">
    <property type="entry name" value="NAD(P)-binding Rossmann-fold domains"/>
    <property type="match status" value="1"/>
</dbReference>
<dbReference type="InterPro" id="IPR023027">
    <property type="entry name" value="Mannitol_DH_CS"/>
</dbReference>
<dbReference type="PRINTS" id="PR00084">
    <property type="entry name" value="MTLDHDRGNASE"/>
</dbReference>
<dbReference type="InterPro" id="IPR013328">
    <property type="entry name" value="6PGD_dom2"/>
</dbReference>
<gene>
    <name evidence="10" type="ORF">Clacol_003249</name>
</gene>
<evidence type="ECO:0000313" key="10">
    <source>
        <dbReference type="EMBL" id="GJJ09028.1"/>
    </source>
</evidence>
<comment type="similarity">
    <text evidence="1">Belongs to the mannitol dehydrogenase family.</text>
</comment>
<proteinExistence type="inferred from homology"/>
<comment type="catalytic activity">
    <reaction evidence="7">
        <text>D-mannitol 1-phosphate + NAD(+) = beta-D-fructose 6-phosphate + NADH + H(+)</text>
        <dbReference type="Rhea" id="RHEA:19661"/>
        <dbReference type="ChEBI" id="CHEBI:15378"/>
        <dbReference type="ChEBI" id="CHEBI:57540"/>
        <dbReference type="ChEBI" id="CHEBI:57634"/>
        <dbReference type="ChEBI" id="CHEBI:57945"/>
        <dbReference type="ChEBI" id="CHEBI:61381"/>
        <dbReference type="EC" id="1.1.1.17"/>
    </reaction>
</comment>
<dbReference type="GO" id="GO:0005829">
    <property type="term" value="C:cytosol"/>
    <property type="evidence" value="ECO:0007669"/>
    <property type="project" value="TreeGrafter"/>
</dbReference>
<feature type="domain" description="Mannitol dehydrogenase C-terminal" evidence="9">
    <location>
        <begin position="210"/>
        <end position="353"/>
    </location>
</feature>
<keyword evidence="5" id="KW-0560">Oxidoreductase</keyword>
<dbReference type="NCBIfam" id="NF002646">
    <property type="entry name" value="PRK02318.1-2"/>
    <property type="match status" value="1"/>
</dbReference>
<dbReference type="InterPro" id="IPR013131">
    <property type="entry name" value="Mannitol_DH_N"/>
</dbReference>
<dbReference type="PANTHER" id="PTHR30524:SF0">
    <property type="entry name" value="ALTRONATE OXIDOREDUCTASE-RELATED"/>
    <property type="match status" value="1"/>
</dbReference>
<dbReference type="SUPFAM" id="SSF48179">
    <property type="entry name" value="6-phosphogluconate dehydrogenase C-terminal domain-like"/>
    <property type="match status" value="1"/>
</dbReference>
<dbReference type="InterPro" id="IPR000669">
    <property type="entry name" value="Mannitol_DH"/>
</dbReference>
<sequence length="397" mass="44315">MTKGTAIHFGAGNIGRGFIGPLLVEAGYHVIFADVNDTLINSLNNRQEYQVHFLEPRKRRPMTVSNYSGILSTNDSLIKAFANDEMRIVTTSVGIAVLPKIAPAIAKGIAARRKAGTKAALNIIACENGIGATEQLKEALLEDLSKEDKQYVEKYIGFANCAVDRIVPPFENQSSPLDQYQIEWSVDRKSLKGIGERETLGIRGMHLTDDLLGFVERKLFTLNCGHAIAAYLGYLKQCDTVFDSIKHKEISQMVEDAMNESSAALVKKHPIFTEKEQREYIEMCLDRFANPNVGDDVQRVGRDPLRKLSQNDRLLGPISMAQEYSLPITNLCYGVAAALLYDYQDDPQAVELQEKVDDLGIVGTITNITDFKQDCNEFKAILTAYHKLQKMEELVNY</sequence>
<comment type="caution">
    <text evidence="10">The sequence shown here is derived from an EMBL/GenBank/DDBJ whole genome shotgun (WGS) entry which is preliminary data.</text>
</comment>
<dbReference type="Pfam" id="PF08125">
    <property type="entry name" value="Mannitol_dh_C"/>
    <property type="match status" value="1"/>
</dbReference>
<name>A0AAV5A8Q5_9AGAM</name>
<dbReference type="NCBIfam" id="NF002652">
    <property type="entry name" value="PRK02318.2-5"/>
    <property type="match status" value="1"/>
</dbReference>
<evidence type="ECO:0000259" key="9">
    <source>
        <dbReference type="Pfam" id="PF08125"/>
    </source>
</evidence>
<evidence type="ECO:0000256" key="3">
    <source>
        <dbReference type="ARBA" id="ARBA00012939"/>
    </source>
</evidence>
<dbReference type="InterPro" id="IPR008927">
    <property type="entry name" value="6-PGluconate_DH-like_C_sf"/>
</dbReference>
<keyword evidence="11" id="KW-1185">Reference proteome</keyword>
<dbReference type="GO" id="GO:0019592">
    <property type="term" value="P:mannitol catabolic process"/>
    <property type="evidence" value="ECO:0007669"/>
    <property type="project" value="TreeGrafter"/>
</dbReference>
<accession>A0AAV5A8Q5</accession>
<evidence type="ECO:0000256" key="5">
    <source>
        <dbReference type="ARBA" id="ARBA00023002"/>
    </source>
</evidence>
<dbReference type="InterPro" id="IPR023028">
    <property type="entry name" value="Mannitol_1_phos_5_DH"/>
</dbReference>
<evidence type="ECO:0000256" key="2">
    <source>
        <dbReference type="ARBA" id="ARBA00011245"/>
    </source>
</evidence>
<dbReference type="Gene3D" id="3.40.50.720">
    <property type="entry name" value="NAD(P)-binding Rossmann-like Domain"/>
    <property type="match status" value="1"/>
</dbReference>
<dbReference type="GO" id="GO:0008926">
    <property type="term" value="F:mannitol-1-phosphate 5-dehydrogenase activity"/>
    <property type="evidence" value="ECO:0007669"/>
    <property type="project" value="UniProtKB-EC"/>
</dbReference>
<dbReference type="Proteomes" id="UP001050691">
    <property type="component" value="Unassembled WGS sequence"/>
</dbReference>
<feature type="domain" description="Mannitol dehydrogenase N-terminal" evidence="8">
    <location>
        <begin position="6"/>
        <end position="178"/>
    </location>
</feature>
<reference evidence="10" key="1">
    <citation type="submission" date="2021-10" db="EMBL/GenBank/DDBJ databases">
        <title>De novo Genome Assembly of Clathrus columnatus (Basidiomycota, Fungi) Using Illumina and Nanopore Sequence Data.</title>
        <authorList>
            <person name="Ogiso-Tanaka E."/>
            <person name="Itagaki H."/>
            <person name="Hosoya T."/>
            <person name="Hosaka K."/>
        </authorList>
    </citation>
    <scope>NUCLEOTIDE SEQUENCE</scope>
    <source>
        <strain evidence="10">MO-923</strain>
    </source>
</reference>
<evidence type="ECO:0000256" key="6">
    <source>
        <dbReference type="ARBA" id="ARBA00023027"/>
    </source>
</evidence>
<dbReference type="AlphaFoldDB" id="A0AAV5A8Q5"/>
<evidence type="ECO:0000259" key="8">
    <source>
        <dbReference type="Pfam" id="PF01232"/>
    </source>
</evidence>
<evidence type="ECO:0000256" key="4">
    <source>
        <dbReference type="ARBA" id="ARBA00016219"/>
    </source>
</evidence>
<dbReference type="PANTHER" id="PTHR30524">
    <property type="entry name" value="MANNITOL-1-PHOSPHATE 5-DEHYDROGENASE"/>
    <property type="match status" value="1"/>
</dbReference>
<evidence type="ECO:0000256" key="1">
    <source>
        <dbReference type="ARBA" id="ARBA00006541"/>
    </source>
</evidence>